<keyword evidence="3 4" id="KW-0175">Coiled coil</keyword>
<feature type="domain" description="CusB-like beta-barrel" evidence="9">
    <location>
        <begin position="249"/>
        <end position="322"/>
    </location>
</feature>
<dbReference type="InterPro" id="IPR058624">
    <property type="entry name" value="MdtA-like_HH"/>
</dbReference>
<proteinExistence type="inferred from homology"/>
<dbReference type="InterPro" id="IPR058625">
    <property type="entry name" value="MdtA-like_BSH"/>
</dbReference>
<dbReference type="Gene3D" id="1.10.287.470">
    <property type="entry name" value="Helix hairpin bin"/>
    <property type="match status" value="1"/>
</dbReference>
<dbReference type="PANTHER" id="PTHR32347:SF14">
    <property type="entry name" value="EFFLUX SYSTEM COMPONENT YKNX-RELATED"/>
    <property type="match status" value="1"/>
</dbReference>
<dbReference type="Pfam" id="PF25876">
    <property type="entry name" value="HH_MFP_RND"/>
    <property type="match status" value="1"/>
</dbReference>
<feature type="coiled-coil region" evidence="4">
    <location>
        <begin position="176"/>
        <end position="203"/>
    </location>
</feature>
<dbReference type="GO" id="GO:0030313">
    <property type="term" value="C:cell envelope"/>
    <property type="evidence" value="ECO:0007669"/>
    <property type="project" value="UniProtKB-SubCell"/>
</dbReference>
<dbReference type="InterPro" id="IPR058792">
    <property type="entry name" value="Beta-barrel_RND_2"/>
</dbReference>
<reference evidence="11" key="1">
    <citation type="submission" date="2016-10" db="EMBL/GenBank/DDBJ databases">
        <authorList>
            <person name="Varghese N."/>
            <person name="Submissions S."/>
        </authorList>
    </citation>
    <scope>NUCLEOTIDE SEQUENCE [LARGE SCALE GENOMIC DNA]</scope>
    <source>
        <strain evidence="11">DSM 217</strain>
    </source>
</reference>
<keyword evidence="11" id="KW-1185">Reference proteome</keyword>
<keyword evidence="6" id="KW-0472">Membrane</keyword>
<comment type="subcellular location">
    <subcellularLocation>
        <location evidence="1">Cell envelope</location>
    </subcellularLocation>
</comment>
<evidence type="ECO:0000259" key="8">
    <source>
        <dbReference type="Pfam" id="PF25917"/>
    </source>
</evidence>
<dbReference type="InterPro" id="IPR006143">
    <property type="entry name" value="RND_pump_MFP"/>
</dbReference>
<keyword evidence="6" id="KW-0812">Transmembrane</keyword>
<evidence type="ECO:0000256" key="6">
    <source>
        <dbReference type="SAM" id="Phobius"/>
    </source>
</evidence>
<feature type="domain" description="Multidrug resistance protein MdtA-like alpha-helical hairpin" evidence="7">
    <location>
        <begin position="140"/>
        <end position="198"/>
    </location>
</feature>
<evidence type="ECO:0000256" key="1">
    <source>
        <dbReference type="ARBA" id="ARBA00004196"/>
    </source>
</evidence>
<dbReference type="Gene3D" id="2.40.30.170">
    <property type="match status" value="1"/>
</dbReference>
<dbReference type="SUPFAM" id="SSF111369">
    <property type="entry name" value="HlyD-like secretion proteins"/>
    <property type="match status" value="1"/>
</dbReference>
<dbReference type="RefSeq" id="WP_245731709.1">
    <property type="nucleotide sequence ID" value="NZ_FNNZ01000003.1"/>
</dbReference>
<organism evidence="10 11">
    <name type="scientific">Thiocapsa roseopersicina</name>
    <dbReference type="NCBI Taxonomy" id="1058"/>
    <lineage>
        <taxon>Bacteria</taxon>
        <taxon>Pseudomonadati</taxon>
        <taxon>Pseudomonadota</taxon>
        <taxon>Gammaproteobacteria</taxon>
        <taxon>Chromatiales</taxon>
        <taxon>Chromatiaceae</taxon>
        <taxon>Thiocapsa</taxon>
    </lineage>
</organism>
<evidence type="ECO:0000259" key="7">
    <source>
        <dbReference type="Pfam" id="PF25876"/>
    </source>
</evidence>
<dbReference type="InterPro" id="IPR050465">
    <property type="entry name" value="UPF0194_transport"/>
</dbReference>
<evidence type="ECO:0000256" key="2">
    <source>
        <dbReference type="ARBA" id="ARBA00009477"/>
    </source>
</evidence>
<dbReference type="AlphaFoldDB" id="A0A1H2SKW6"/>
<dbReference type="GO" id="GO:0022857">
    <property type="term" value="F:transmembrane transporter activity"/>
    <property type="evidence" value="ECO:0007669"/>
    <property type="project" value="InterPro"/>
</dbReference>
<comment type="similarity">
    <text evidence="2">Belongs to the membrane fusion protein (MFP) (TC 8.A.1) family.</text>
</comment>
<feature type="region of interest" description="Disordered" evidence="5">
    <location>
        <begin position="361"/>
        <end position="399"/>
    </location>
</feature>
<dbReference type="GO" id="GO:0016020">
    <property type="term" value="C:membrane"/>
    <property type="evidence" value="ECO:0007669"/>
    <property type="project" value="InterPro"/>
</dbReference>
<dbReference type="Pfam" id="PF25917">
    <property type="entry name" value="BSH_RND"/>
    <property type="match status" value="1"/>
</dbReference>
<evidence type="ECO:0000256" key="3">
    <source>
        <dbReference type="ARBA" id="ARBA00023054"/>
    </source>
</evidence>
<name>A0A1H2SKW6_THIRO</name>
<sequence>MTRESNVPTEPIDRPSDSDRAAPPRRRLLRVALMALVLLGLAAGTSVWLTSRPETGISFETAEVERGDLRIKVTATGSLQPVNQVDVGTEVSGTIVRVAVDFNDRVETGQILAELDPDQSRAKTRQSEAALALAEASVLEAQATVTETANKLRRTRDMIEKRLASPEELDSAVANAERALASLAVARAKVAQAQAELDANRRTLEKTVIRSPIDGIVLLRQVEPGQTVAASLQTPVLFNLAENLAQMELKVAIDEADVGQVAVGQSAEFVVDAYPDRRFPATIAQVRFAPETVSGVVTYAALLDLDNSDLALRPGMTATAEILVQASDDVVLVPNAALRFNPPQDAVPKRGASSLLGMLMPRPPAAAKRPRTPEERSGKEAQVWISTDGEPTRVPVKVGESDGIMTQVLDDSLAPGTRVLVDVERKKP</sequence>
<keyword evidence="6" id="KW-1133">Transmembrane helix</keyword>
<dbReference type="NCBIfam" id="TIGR01730">
    <property type="entry name" value="RND_mfp"/>
    <property type="match status" value="1"/>
</dbReference>
<dbReference type="Gene3D" id="2.40.50.100">
    <property type="match status" value="1"/>
</dbReference>
<protein>
    <submittedName>
        <fullName evidence="10">HlyD family secretion protein</fullName>
    </submittedName>
</protein>
<evidence type="ECO:0000313" key="10">
    <source>
        <dbReference type="EMBL" id="SDW32230.1"/>
    </source>
</evidence>
<accession>A0A1H2SKW6</accession>
<gene>
    <name evidence="10" type="ORF">SAMN05421783_10328</name>
</gene>
<feature type="domain" description="Multidrug resistance protein MdtA-like barrel-sandwich hybrid" evidence="8">
    <location>
        <begin position="83"/>
        <end position="236"/>
    </location>
</feature>
<dbReference type="Pfam" id="PF25954">
    <property type="entry name" value="Beta-barrel_RND_2"/>
    <property type="match status" value="1"/>
</dbReference>
<feature type="region of interest" description="Disordered" evidence="5">
    <location>
        <begin position="1"/>
        <end position="23"/>
    </location>
</feature>
<evidence type="ECO:0000313" key="11">
    <source>
        <dbReference type="Proteomes" id="UP000198816"/>
    </source>
</evidence>
<dbReference type="EMBL" id="FNNZ01000003">
    <property type="protein sequence ID" value="SDW32230.1"/>
    <property type="molecule type" value="Genomic_DNA"/>
</dbReference>
<dbReference type="PANTHER" id="PTHR32347">
    <property type="entry name" value="EFFLUX SYSTEM COMPONENT YKNX-RELATED"/>
    <property type="match status" value="1"/>
</dbReference>
<feature type="transmembrane region" description="Helical" evidence="6">
    <location>
        <begin position="28"/>
        <end position="49"/>
    </location>
</feature>
<evidence type="ECO:0000256" key="4">
    <source>
        <dbReference type="SAM" id="Coils"/>
    </source>
</evidence>
<evidence type="ECO:0000256" key="5">
    <source>
        <dbReference type="SAM" id="MobiDB-lite"/>
    </source>
</evidence>
<dbReference type="STRING" id="1058.SAMN05421783_10328"/>
<dbReference type="Proteomes" id="UP000198816">
    <property type="component" value="Unassembled WGS sequence"/>
</dbReference>
<feature type="compositionally biased region" description="Basic and acidic residues" evidence="5">
    <location>
        <begin position="11"/>
        <end position="22"/>
    </location>
</feature>
<evidence type="ECO:0000259" key="9">
    <source>
        <dbReference type="Pfam" id="PF25954"/>
    </source>
</evidence>